<keyword evidence="2" id="KW-1185">Reference proteome</keyword>
<protein>
    <submittedName>
        <fullName evidence="1">Uncharacterized protein</fullName>
    </submittedName>
</protein>
<evidence type="ECO:0000313" key="1">
    <source>
        <dbReference type="EMBL" id="CAH9075011.1"/>
    </source>
</evidence>
<proteinExistence type="predicted"/>
<gene>
    <name evidence="1" type="ORF">CEURO_LOCUS5446</name>
</gene>
<evidence type="ECO:0000313" key="2">
    <source>
        <dbReference type="Proteomes" id="UP001152484"/>
    </source>
</evidence>
<dbReference type="EMBL" id="CAMAPE010000009">
    <property type="protein sequence ID" value="CAH9075011.1"/>
    <property type="molecule type" value="Genomic_DNA"/>
</dbReference>
<name>A0A9P0YSN4_CUSEU</name>
<accession>A0A9P0YSN4</accession>
<dbReference type="AlphaFoldDB" id="A0A9P0YSN4"/>
<comment type="caution">
    <text evidence="1">The sequence shown here is derived from an EMBL/GenBank/DDBJ whole genome shotgun (WGS) entry which is preliminary data.</text>
</comment>
<reference evidence="1" key="1">
    <citation type="submission" date="2022-07" db="EMBL/GenBank/DDBJ databases">
        <authorList>
            <person name="Macas J."/>
            <person name="Novak P."/>
            <person name="Neumann P."/>
        </authorList>
    </citation>
    <scope>NUCLEOTIDE SEQUENCE</scope>
</reference>
<sequence>MFLFNFSHFNLVPTESLAGKERFFQVNELDEWRAQAFHNSYLYKERVKQAHDKHIKADRQFAEGEKMLLYNSRLRLFPGKLKSRWTGPYTVRRVYPYGSVEIEHNDGRVVKVNGNQLKHYFGGMFEKQKEVLSLEPVFE</sequence>
<dbReference type="Proteomes" id="UP001152484">
    <property type="component" value="Unassembled WGS sequence"/>
</dbReference>
<dbReference type="OrthoDB" id="1272910at2759"/>
<organism evidence="1 2">
    <name type="scientific">Cuscuta europaea</name>
    <name type="common">European dodder</name>
    <dbReference type="NCBI Taxonomy" id="41803"/>
    <lineage>
        <taxon>Eukaryota</taxon>
        <taxon>Viridiplantae</taxon>
        <taxon>Streptophyta</taxon>
        <taxon>Embryophyta</taxon>
        <taxon>Tracheophyta</taxon>
        <taxon>Spermatophyta</taxon>
        <taxon>Magnoliopsida</taxon>
        <taxon>eudicotyledons</taxon>
        <taxon>Gunneridae</taxon>
        <taxon>Pentapetalae</taxon>
        <taxon>asterids</taxon>
        <taxon>lamiids</taxon>
        <taxon>Solanales</taxon>
        <taxon>Convolvulaceae</taxon>
        <taxon>Cuscuteae</taxon>
        <taxon>Cuscuta</taxon>
        <taxon>Cuscuta subgen. Cuscuta</taxon>
    </lineage>
</organism>